<sequence>MQAFGRHGGGEQGPYGHEPGAFGNGLLPFLAWWHQHLFEPIGDFFSDTADKVRGIRRSRRWLICWALGILTLGFSGLIVIAVAEGNNRDFAIVTTQVADEGVLIGTTTRVAGWRSTCTGST</sequence>
<keyword evidence="1" id="KW-1133">Transmembrane helix</keyword>
<feature type="transmembrane region" description="Helical" evidence="1">
    <location>
        <begin position="61"/>
        <end position="83"/>
    </location>
</feature>
<evidence type="ECO:0000313" key="3">
    <source>
        <dbReference type="Proteomes" id="UP001296993"/>
    </source>
</evidence>
<comment type="caution">
    <text evidence="2">The sequence shown here is derived from an EMBL/GenBank/DDBJ whole genome shotgun (WGS) entry which is preliminary data.</text>
</comment>
<name>A0ABS4XEC7_9MICC</name>
<gene>
    <name evidence="2" type="ORF">JOF47_002335</name>
</gene>
<evidence type="ECO:0000313" key="2">
    <source>
        <dbReference type="EMBL" id="MBP2386824.1"/>
    </source>
</evidence>
<dbReference type="EMBL" id="JAGIOF010000001">
    <property type="protein sequence ID" value="MBP2386824.1"/>
    <property type="molecule type" value="Genomic_DNA"/>
</dbReference>
<dbReference type="RefSeq" id="WP_209998192.1">
    <property type="nucleotide sequence ID" value="NZ_BAAAJY010000010.1"/>
</dbReference>
<keyword evidence="3" id="KW-1185">Reference proteome</keyword>
<organism evidence="2 3">
    <name type="scientific">Paeniglutamicibacter kerguelensis</name>
    <dbReference type="NCBI Taxonomy" id="254788"/>
    <lineage>
        <taxon>Bacteria</taxon>
        <taxon>Bacillati</taxon>
        <taxon>Actinomycetota</taxon>
        <taxon>Actinomycetes</taxon>
        <taxon>Micrococcales</taxon>
        <taxon>Micrococcaceae</taxon>
        <taxon>Paeniglutamicibacter</taxon>
    </lineage>
</organism>
<keyword evidence="1" id="KW-0812">Transmembrane</keyword>
<reference evidence="2 3" key="1">
    <citation type="submission" date="2021-03" db="EMBL/GenBank/DDBJ databases">
        <title>Sequencing the genomes of 1000 actinobacteria strains.</title>
        <authorList>
            <person name="Klenk H.-P."/>
        </authorList>
    </citation>
    <scope>NUCLEOTIDE SEQUENCE [LARGE SCALE GENOMIC DNA]</scope>
    <source>
        <strain evidence="2 3">DSM 15797</strain>
    </source>
</reference>
<accession>A0ABS4XEC7</accession>
<proteinExistence type="predicted"/>
<evidence type="ECO:0000256" key="1">
    <source>
        <dbReference type="SAM" id="Phobius"/>
    </source>
</evidence>
<keyword evidence="1" id="KW-0472">Membrane</keyword>
<dbReference type="Proteomes" id="UP001296993">
    <property type="component" value="Unassembled WGS sequence"/>
</dbReference>
<protein>
    <submittedName>
        <fullName evidence="2">Uncharacterized protein</fullName>
    </submittedName>
</protein>